<evidence type="ECO:0000256" key="1">
    <source>
        <dbReference type="SAM" id="MobiDB-lite"/>
    </source>
</evidence>
<sequence>FRGGSRWKSEYPWCIIERSNISQKFSKKSRKTKKKSDGKSGILRKTSFRPNRFFYMDVTQKLINN</sequence>
<keyword evidence="3" id="KW-1185">Reference proteome</keyword>
<organism evidence="2 3">
    <name type="scientific">Aphis craccivora</name>
    <name type="common">Cowpea aphid</name>
    <dbReference type="NCBI Taxonomy" id="307492"/>
    <lineage>
        <taxon>Eukaryota</taxon>
        <taxon>Metazoa</taxon>
        <taxon>Ecdysozoa</taxon>
        <taxon>Arthropoda</taxon>
        <taxon>Hexapoda</taxon>
        <taxon>Insecta</taxon>
        <taxon>Pterygota</taxon>
        <taxon>Neoptera</taxon>
        <taxon>Paraneoptera</taxon>
        <taxon>Hemiptera</taxon>
        <taxon>Sternorrhyncha</taxon>
        <taxon>Aphidomorpha</taxon>
        <taxon>Aphidoidea</taxon>
        <taxon>Aphididae</taxon>
        <taxon>Aphidini</taxon>
        <taxon>Aphis</taxon>
        <taxon>Aphis</taxon>
    </lineage>
</organism>
<dbReference type="Proteomes" id="UP000478052">
    <property type="component" value="Unassembled WGS sequence"/>
</dbReference>
<dbReference type="AlphaFoldDB" id="A0A6G0ZGG2"/>
<feature type="non-terminal residue" evidence="2">
    <location>
        <position position="1"/>
    </location>
</feature>
<evidence type="ECO:0000313" key="2">
    <source>
        <dbReference type="EMBL" id="KAF0769934.1"/>
    </source>
</evidence>
<feature type="compositionally biased region" description="Basic residues" evidence="1">
    <location>
        <begin position="25"/>
        <end position="36"/>
    </location>
</feature>
<protein>
    <submittedName>
        <fullName evidence="2">Uncharacterized protein</fullName>
    </submittedName>
</protein>
<evidence type="ECO:0000313" key="3">
    <source>
        <dbReference type="Proteomes" id="UP000478052"/>
    </source>
</evidence>
<reference evidence="2 3" key="1">
    <citation type="submission" date="2019-08" db="EMBL/GenBank/DDBJ databases">
        <title>Whole genome of Aphis craccivora.</title>
        <authorList>
            <person name="Voronova N.V."/>
            <person name="Shulinski R.S."/>
            <person name="Bandarenka Y.V."/>
            <person name="Zhorov D.G."/>
            <person name="Warner D."/>
        </authorList>
    </citation>
    <scope>NUCLEOTIDE SEQUENCE [LARGE SCALE GENOMIC DNA]</scope>
    <source>
        <strain evidence="2">180601</strain>
        <tissue evidence="2">Whole Body</tissue>
    </source>
</reference>
<name>A0A6G0ZGG2_APHCR</name>
<feature type="region of interest" description="Disordered" evidence="1">
    <location>
        <begin position="25"/>
        <end position="44"/>
    </location>
</feature>
<comment type="caution">
    <text evidence="2">The sequence shown here is derived from an EMBL/GenBank/DDBJ whole genome shotgun (WGS) entry which is preliminary data.</text>
</comment>
<gene>
    <name evidence="2" type="ORF">FWK35_00001020</name>
</gene>
<proteinExistence type="predicted"/>
<dbReference type="EMBL" id="VUJU01000509">
    <property type="protein sequence ID" value="KAF0769934.1"/>
    <property type="molecule type" value="Genomic_DNA"/>
</dbReference>
<accession>A0A6G0ZGG2</accession>